<keyword evidence="5" id="KW-0472">Membrane</keyword>
<feature type="chain" id="PRO_5015085651" evidence="7">
    <location>
        <begin position="34"/>
        <end position="275"/>
    </location>
</feature>
<evidence type="ECO:0000256" key="5">
    <source>
        <dbReference type="ARBA" id="ARBA00023136"/>
    </source>
</evidence>
<reference evidence="9" key="2">
    <citation type="submission" date="2018-02" db="EMBL/GenBank/DDBJ databases">
        <authorList>
            <person name="Cohen D.B."/>
            <person name="Kent A.D."/>
        </authorList>
    </citation>
    <scope>NUCLEOTIDE SEQUENCE</scope>
    <source>
        <strain evidence="9">SAG 241.80</strain>
    </source>
</reference>
<keyword evidence="10" id="KW-1185">Reference proteome</keyword>
<evidence type="ECO:0000256" key="1">
    <source>
        <dbReference type="ARBA" id="ARBA00004167"/>
    </source>
</evidence>
<evidence type="ECO:0000256" key="3">
    <source>
        <dbReference type="ARBA" id="ARBA00022692"/>
    </source>
</evidence>
<feature type="signal peptide" evidence="7">
    <location>
        <begin position="1"/>
        <end position="33"/>
    </location>
</feature>
<keyword evidence="9" id="KW-0489">Methyltransferase</keyword>
<keyword evidence="9" id="KW-0808">Transferase</keyword>
<accession>A0A2P6V7G8</accession>
<keyword evidence="3" id="KW-0812">Transmembrane</keyword>
<keyword evidence="7" id="KW-0732">Signal</keyword>
<evidence type="ECO:0000313" key="9">
    <source>
        <dbReference type="EMBL" id="PSC70032.1"/>
    </source>
</evidence>
<dbReference type="EMBL" id="LHPF02000022">
    <property type="protein sequence ID" value="PSC70032.1"/>
    <property type="molecule type" value="Genomic_DNA"/>
</dbReference>
<evidence type="ECO:0000256" key="6">
    <source>
        <dbReference type="SAM" id="MobiDB-lite"/>
    </source>
</evidence>
<dbReference type="GO" id="GO:0008168">
    <property type="term" value="F:methyltransferase activity"/>
    <property type="evidence" value="ECO:0007669"/>
    <property type="project" value="UniProtKB-KW"/>
</dbReference>
<evidence type="ECO:0000256" key="7">
    <source>
        <dbReference type="SAM" id="SignalP"/>
    </source>
</evidence>
<dbReference type="Pfam" id="PF21729">
    <property type="entry name" value="IRX15_IRX15L_GXM"/>
    <property type="match status" value="2"/>
</dbReference>
<comment type="caution">
    <text evidence="9">The sequence shown here is derived from an EMBL/GenBank/DDBJ whole genome shotgun (WGS) entry which is preliminary data.</text>
</comment>
<evidence type="ECO:0000256" key="2">
    <source>
        <dbReference type="ARBA" id="ARBA00004308"/>
    </source>
</evidence>
<dbReference type="EMBL" id="LHPF02000022">
    <property type="protein sequence ID" value="PSC70031.1"/>
    <property type="molecule type" value="Genomic_DNA"/>
</dbReference>
<proteinExistence type="predicted"/>
<dbReference type="GO" id="GO:0045492">
    <property type="term" value="P:xylan biosynthetic process"/>
    <property type="evidence" value="ECO:0007669"/>
    <property type="project" value="InterPro"/>
</dbReference>
<name>A0A2P6V7G8_9CHLO</name>
<dbReference type="STRING" id="554055.A0A2P6V7G8"/>
<gene>
    <name evidence="9" type="ORF">C2E20_6512</name>
</gene>
<feature type="region of interest" description="Disordered" evidence="6">
    <location>
        <begin position="35"/>
        <end position="55"/>
    </location>
</feature>
<comment type="subcellular location">
    <subcellularLocation>
        <location evidence="2">Endomembrane system</location>
    </subcellularLocation>
    <subcellularLocation>
        <location evidence="1">Membrane</location>
        <topology evidence="1">Single-pass membrane protein</topology>
    </subcellularLocation>
</comment>
<sequence>MACHDGQCPPLRCNWALGMTLVLLVGAMSSLRGQPSRAPDAYTTQQSGRGSSTTGSAVRLSLQGCEPYGDAVQSAVDSAHPPYLNQAQLLWIAAALQGRGAAAAGGGGTRFLVFGLGYDSQVWVAANCGGETIFLEDSAVWIHNVTTSYPNIKALLVSYRGRLNDTAKFFASPWLMEVPESVGKACWENILVDAPMGYKPYHPGRMESTYYAVHTARRCIAAGEVADVIIFLHDVQRPVESKLIARYLAAPDIVRLGVIKGRNGNLAAFRVVRPL</sequence>
<dbReference type="GO" id="GO:0016020">
    <property type="term" value="C:membrane"/>
    <property type="evidence" value="ECO:0007669"/>
    <property type="project" value="UniProtKB-SubCell"/>
</dbReference>
<protein>
    <submittedName>
        <fullName evidence="8">Glucuronoxylan 4-O-methyltransferase 3-like isoform A</fullName>
    </submittedName>
    <submittedName>
        <fullName evidence="9">Glucuronoxylan 4-O-methyltransferase 3-like isoform B</fullName>
    </submittedName>
</protein>
<dbReference type="InterPro" id="IPR006514">
    <property type="entry name" value="IRX15/GXM/AGM"/>
</dbReference>
<dbReference type="Proteomes" id="UP000239649">
    <property type="component" value="Unassembled WGS sequence"/>
</dbReference>
<evidence type="ECO:0000256" key="4">
    <source>
        <dbReference type="ARBA" id="ARBA00022989"/>
    </source>
</evidence>
<dbReference type="PANTHER" id="PTHR31444">
    <property type="entry name" value="OS11G0490100 PROTEIN"/>
    <property type="match status" value="1"/>
</dbReference>
<evidence type="ECO:0000313" key="8">
    <source>
        <dbReference type="EMBL" id="PSC70031.1"/>
    </source>
</evidence>
<keyword evidence="4" id="KW-1133">Transmembrane helix</keyword>
<dbReference type="GO" id="GO:0032259">
    <property type="term" value="P:methylation"/>
    <property type="evidence" value="ECO:0007669"/>
    <property type="project" value="UniProtKB-KW"/>
</dbReference>
<dbReference type="AlphaFoldDB" id="A0A2P6V7G8"/>
<dbReference type="GO" id="GO:0012505">
    <property type="term" value="C:endomembrane system"/>
    <property type="evidence" value="ECO:0007669"/>
    <property type="project" value="UniProtKB-SubCell"/>
</dbReference>
<feature type="compositionally biased region" description="Low complexity" evidence="6">
    <location>
        <begin position="43"/>
        <end position="55"/>
    </location>
</feature>
<evidence type="ECO:0000313" key="10">
    <source>
        <dbReference type="Proteomes" id="UP000239649"/>
    </source>
</evidence>
<dbReference type="OrthoDB" id="1896682at2759"/>
<reference evidence="9 10" key="1">
    <citation type="journal article" date="2018" name="Plant J.">
        <title>Genome sequences of Chlorella sorokiniana UTEX 1602 and Micractinium conductrix SAG 241.80: implications to maltose excretion by a green alga.</title>
        <authorList>
            <person name="Arriola M.B."/>
            <person name="Velmurugan N."/>
            <person name="Zhang Y."/>
            <person name="Plunkett M.H."/>
            <person name="Hondzo H."/>
            <person name="Barney B.M."/>
        </authorList>
    </citation>
    <scope>NUCLEOTIDE SEQUENCE [LARGE SCALE GENOMIC DNA]</scope>
    <source>
        <strain evidence="9 10">SAG 241.80</strain>
    </source>
</reference>
<organism evidence="9 10">
    <name type="scientific">Micractinium conductrix</name>
    <dbReference type="NCBI Taxonomy" id="554055"/>
    <lineage>
        <taxon>Eukaryota</taxon>
        <taxon>Viridiplantae</taxon>
        <taxon>Chlorophyta</taxon>
        <taxon>core chlorophytes</taxon>
        <taxon>Trebouxiophyceae</taxon>
        <taxon>Chlorellales</taxon>
        <taxon>Chlorellaceae</taxon>
        <taxon>Chlorella clade</taxon>
        <taxon>Micractinium</taxon>
    </lineage>
</organism>